<organism evidence="1 2">
    <name type="scientific">Methylobacterium brachiatum</name>
    <dbReference type="NCBI Taxonomy" id="269660"/>
    <lineage>
        <taxon>Bacteria</taxon>
        <taxon>Pseudomonadati</taxon>
        <taxon>Pseudomonadota</taxon>
        <taxon>Alphaproteobacteria</taxon>
        <taxon>Hyphomicrobiales</taxon>
        <taxon>Methylobacteriaceae</taxon>
        <taxon>Methylobacterium</taxon>
    </lineage>
</organism>
<evidence type="ECO:0000313" key="1">
    <source>
        <dbReference type="EMBL" id="MER2290751.1"/>
    </source>
</evidence>
<dbReference type="Proteomes" id="UP001432995">
    <property type="component" value="Unassembled WGS sequence"/>
</dbReference>
<protein>
    <submittedName>
        <fullName evidence="1">Uncharacterized protein</fullName>
    </submittedName>
</protein>
<accession>A0ABV1R7G6</accession>
<comment type="caution">
    <text evidence="1">The sequence shown here is derived from an EMBL/GenBank/DDBJ whole genome shotgun (WGS) entry which is preliminary data.</text>
</comment>
<dbReference type="RefSeq" id="WP_350380234.1">
    <property type="nucleotide sequence ID" value="NZ_JBELQD010000029.1"/>
</dbReference>
<evidence type="ECO:0000313" key="2">
    <source>
        <dbReference type="Proteomes" id="UP001432995"/>
    </source>
</evidence>
<keyword evidence="2" id="KW-1185">Reference proteome</keyword>
<name>A0ABV1R7G6_9HYPH</name>
<sequence length="112" mass="13153">MTTNSYLPINFTISLEAWAEIEAIREFYDKNRDDKASVLMISWGNTVLNDGNSWSHVVIGFYRTSERYKIRDGIQMISGHEVVFFITPDLYSKFDRKIIKFEREEGFFLAPN</sequence>
<dbReference type="EMBL" id="JBELQD010000029">
    <property type="protein sequence ID" value="MER2290751.1"/>
    <property type="molecule type" value="Genomic_DNA"/>
</dbReference>
<proteinExistence type="predicted"/>
<reference evidence="1" key="1">
    <citation type="submission" date="2024-06" db="EMBL/GenBank/DDBJ databases">
        <authorList>
            <person name="Campbell A.G."/>
        </authorList>
    </citation>
    <scope>NUCLEOTIDE SEQUENCE</scope>
    <source>
        <strain evidence="1">EM17</strain>
    </source>
</reference>
<gene>
    <name evidence="1" type="ORF">ABS770_21065</name>
</gene>